<evidence type="ECO:0000256" key="3">
    <source>
        <dbReference type="SAM" id="Phobius"/>
    </source>
</evidence>
<keyword evidence="3" id="KW-0472">Membrane</keyword>
<feature type="coiled-coil region" evidence="1">
    <location>
        <begin position="207"/>
        <end position="234"/>
    </location>
</feature>
<keyword evidence="1" id="KW-0175">Coiled coil</keyword>
<organism evidence="4 5">
    <name type="scientific">Melipona quadrifasciata</name>
    <dbReference type="NCBI Taxonomy" id="166423"/>
    <lineage>
        <taxon>Eukaryota</taxon>
        <taxon>Metazoa</taxon>
        <taxon>Ecdysozoa</taxon>
        <taxon>Arthropoda</taxon>
        <taxon>Hexapoda</taxon>
        <taxon>Insecta</taxon>
        <taxon>Pterygota</taxon>
        <taxon>Neoptera</taxon>
        <taxon>Endopterygota</taxon>
        <taxon>Hymenoptera</taxon>
        <taxon>Apocrita</taxon>
        <taxon>Aculeata</taxon>
        <taxon>Apoidea</taxon>
        <taxon>Anthophila</taxon>
        <taxon>Apidae</taxon>
        <taxon>Melipona</taxon>
    </lineage>
</organism>
<dbReference type="AlphaFoldDB" id="A0A0N0U5M5"/>
<feature type="compositionally biased region" description="Basic and acidic residues" evidence="2">
    <location>
        <begin position="1"/>
        <end position="29"/>
    </location>
</feature>
<feature type="transmembrane region" description="Helical" evidence="3">
    <location>
        <begin position="236"/>
        <end position="256"/>
    </location>
</feature>
<feature type="region of interest" description="Disordered" evidence="2">
    <location>
        <begin position="1"/>
        <end position="31"/>
    </location>
</feature>
<evidence type="ECO:0000313" key="4">
    <source>
        <dbReference type="EMBL" id="KOX75594.1"/>
    </source>
</evidence>
<dbReference type="EMBL" id="KQ435760">
    <property type="protein sequence ID" value="KOX75594.1"/>
    <property type="molecule type" value="Genomic_DNA"/>
</dbReference>
<proteinExistence type="predicted"/>
<evidence type="ECO:0000256" key="2">
    <source>
        <dbReference type="SAM" id="MobiDB-lite"/>
    </source>
</evidence>
<keyword evidence="3" id="KW-1133">Transmembrane helix</keyword>
<reference evidence="4 5" key="1">
    <citation type="submission" date="2015-07" db="EMBL/GenBank/DDBJ databases">
        <title>The genome of Melipona quadrifasciata.</title>
        <authorList>
            <person name="Pan H."/>
            <person name="Kapheim K."/>
        </authorList>
    </citation>
    <scope>NUCLEOTIDE SEQUENCE [LARGE SCALE GENOMIC DNA]</scope>
    <source>
        <strain evidence="4">0111107301</strain>
        <tissue evidence="4">Whole body</tissue>
    </source>
</reference>
<evidence type="ECO:0000256" key="1">
    <source>
        <dbReference type="SAM" id="Coils"/>
    </source>
</evidence>
<protein>
    <submittedName>
        <fullName evidence="4">Uncharacterized protein</fullName>
    </submittedName>
</protein>
<accession>A0A0N0U5M5</accession>
<keyword evidence="3" id="KW-0812">Transmembrane</keyword>
<name>A0A0N0U5M5_9HYME</name>
<dbReference type="Proteomes" id="UP000053105">
    <property type="component" value="Unassembled WGS sequence"/>
</dbReference>
<evidence type="ECO:0000313" key="5">
    <source>
        <dbReference type="Proteomes" id="UP000053105"/>
    </source>
</evidence>
<dbReference type="OrthoDB" id="7554598at2759"/>
<gene>
    <name evidence="4" type="ORF">WN51_12783</name>
</gene>
<keyword evidence="5" id="KW-1185">Reference proteome</keyword>
<sequence length="422" mass="49135">MYEKQDNKKIKQDSTDRRKTTPEDSKLKATDTLPMIRNLNAPVLENEYTLKESNNYIPVNHEYLNTHCRKSPIGKICEITQSMTHLVTENYDPTDKCKTALFKIVKITFVPLQDHNKYLAIPENSITVQTICETMRQIEITEPSILTAKIDCIMTYDNHVMKFGGIVGEKETKIKITNYSLDIPFDKYDMRLIHDFLPVTKQITPDYKIYENSFDRLNNQLENFRNQRRILTTTKIIINIFKYLGYILGIVTIYLLHKMGIFRCVSNLAPKNVCIKLCCNETTISNDAQPRVVYTHNSGNPHEMEIQQINNRQHGQSLRSPEEEISIERIIIGQPKIFKFIKYRKSHIQEVIKILNYFASERLITQSATLRVPTAIRLETLIAHALTLTEYLSRSSRAVYKRLNSVAYKSKFCLLLVRSVDW</sequence>